<organism evidence="1 2">
    <name type="scientific">Gymnopus androsaceus JB14</name>
    <dbReference type="NCBI Taxonomy" id="1447944"/>
    <lineage>
        <taxon>Eukaryota</taxon>
        <taxon>Fungi</taxon>
        <taxon>Dikarya</taxon>
        <taxon>Basidiomycota</taxon>
        <taxon>Agaricomycotina</taxon>
        <taxon>Agaricomycetes</taxon>
        <taxon>Agaricomycetidae</taxon>
        <taxon>Agaricales</taxon>
        <taxon>Marasmiineae</taxon>
        <taxon>Omphalotaceae</taxon>
        <taxon>Gymnopus</taxon>
    </lineage>
</organism>
<keyword evidence="2" id="KW-1185">Reference proteome</keyword>
<dbReference type="OrthoDB" id="2505969at2759"/>
<dbReference type="Proteomes" id="UP000799118">
    <property type="component" value="Unassembled WGS sequence"/>
</dbReference>
<dbReference type="Pfam" id="PF18758">
    <property type="entry name" value="KDZ"/>
    <property type="match status" value="1"/>
</dbReference>
<gene>
    <name evidence="1" type="ORF">BT96DRAFT_999318</name>
</gene>
<evidence type="ECO:0000313" key="2">
    <source>
        <dbReference type="Proteomes" id="UP000799118"/>
    </source>
</evidence>
<protein>
    <submittedName>
        <fullName evidence="1">Uncharacterized protein</fullName>
    </submittedName>
</protein>
<dbReference type="EMBL" id="ML769569">
    <property type="protein sequence ID" value="KAE9393540.1"/>
    <property type="molecule type" value="Genomic_DNA"/>
</dbReference>
<reference evidence="1" key="1">
    <citation type="journal article" date="2019" name="Environ. Microbiol.">
        <title>Fungal ecological strategies reflected in gene transcription - a case study of two litter decomposers.</title>
        <authorList>
            <person name="Barbi F."/>
            <person name="Kohler A."/>
            <person name="Barry K."/>
            <person name="Baskaran P."/>
            <person name="Daum C."/>
            <person name="Fauchery L."/>
            <person name="Ihrmark K."/>
            <person name="Kuo A."/>
            <person name="LaButti K."/>
            <person name="Lipzen A."/>
            <person name="Morin E."/>
            <person name="Grigoriev I.V."/>
            <person name="Henrissat B."/>
            <person name="Lindahl B."/>
            <person name="Martin F."/>
        </authorList>
    </citation>
    <scope>NUCLEOTIDE SEQUENCE</scope>
    <source>
        <strain evidence="1">JB14</strain>
    </source>
</reference>
<name>A0A6A4H740_9AGAR</name>
<accession>A0A6A4H740</accession>
<sequence length="167" mass="18884">MVLVVCDMVQSSELAQYLLALLHLFMGIEKEDRECNNKGQLRGSLAIAYDIACKFSKTIARSPLKSLAQWSSYLPVIGTMHGYAHKCLCQLLFLMLYIVRCGLEDGEGDERFFSSSNSLAPITRHQSAFHCRRAISEFLYYKDIETYASTSKFLYENDKQALAITGT</sequence>
<evidence type="ECO:0000313" key="1">
    <source>
        <dbReference type="EMBL" id="KAE9393540.1"/>
    </source>
</evidence>
<dbReference type="AlphaFoldDB" id="A0A6A4H740"/>
<proteinExistence type="predicted"/>
<dbReference type="InterPro" id="IPR040521">
    <property type="entry name" value="KDZ"/>
</dbReference>